<evidence type="ECO:0000256" key="2">
    <source>
        <dbReference type="ARBA" id="ARBA00022857"/>
    </source>
</evidence>
<dbReference type="RefSeq" id="XP_030986707.1">
    <property type="nucleotide sequence ID" value="XM_031121051.1"/>
</dbReference>
<dbReference type="InterPro" id="IPR000534">
    <property type="entry name" value="Semialdehyde_DH_NAD-bd"/>
</dbReference>
<dbReference type="GeneID" id="41955965"/>
<keyword evidence="6" id="KW-1185">Reference proteome</keyword>
<dbReference type="InterPro" id="IPR036291">
    <property type="entry name" value="NAD(P)-bd_dom_sf"/>
</dbReference>
<keyword evidence="3" id="KW-0560">Oxidoreductase</keyword>
<proteinExistence type="inferred from homology"/>
<dbReference type="Pfam" id="PF13460">
    <property type="entry name" value="NAD_binding_10"/>
    <property type="match status" value="1"/>
</dbReference>
<evidence type="ECO:0000259" key="5">
    <source>
        <dbReference type="SMART" id="SM00859"/>
    </source>
</evidence>
<accession>A0A6P8BHT2</accession>
<keyword evidence="2" id="KW-0521">NADP</keyword>
<name>A0A6P8BHT2_PYRGI</name>
<reference evidence="7" key="3">
    <citation type="submission" date="2025-08" db="UniProtKB">
        <authorList>
            <consortium name="RefSeq"/>
        </authorList>
    </citation>
    <scope>IDENTIFICATION</scope>
    <source>
        <strain evidence="7">NI907</strain>
    </source>
</reference>
<keyword evidence="4" id="KW-0175">Coiled coil</keyword>
<organism evidence="6 7">
    <name type="scientific">Pyricularia grisea</name>
    <name type="common">Crabgrass-specific blast fungus</name>
    <name type="synonym">Magnaporthe grisea</name>
    <dbReference type="NCBI Taxonomy" id="148305"/>
    <lineage>
        <taxon>Eukaryota</taxon>
        <taxon>Fungi</taxon>
        <taxon>Dikarya</taxon>
        <taxon>Ascomycota</taxon>
        <taxon>Pezizomycotina</taxon>
        <taxon>Sordariomycetes</taxon>
        <taxon>Sordariomycetidae</taxon>
        <taxon>Magnaporthales</taxon>
        <taxon>Pyriculariaceae</taxon>
        <taxon>Pyricularia</taxon>
    </lineage>
</organism>
<evidence type="ECO:0000313" key="7">
    <source>
        <dbReference type="RefSeq" id="XP_030986707.1"/>
    </source>
</evidence>
<evidence type="ECO:0000256" key="3">
    <source>
        <dbReference type="ARBA" id="ARBA00023002"/>
    </source>
</evidence>
<sequence>MDAKVPRVALAGATGNVGTAILKHLVAGQFRVTVITRKDSGIARGDFTPPKTGDVTVQTVDYSSVAELTDAVREHDAVVDATRGGPENDTLRLIDAAAAAGVYRFIPSEYGLDPLNEKCRSLMSAAVVPRAGQLKHLWDRCAESGMTWTAVSCGPFLDWALRNGFARIDIFNRKATLLDGGANVTAWTTLDDVGKAVAEVLLRPLETENRPVYVHSVQKSCHEMLTLCHDAFGTTREDWVVDNADARAEFERAEEKVKAGEVDGDVFQTMMLYMLSQPDMASPWPKSDNELLRIKEMTDAEVMELIRHCFKKGPLLEF</sequence>
<reference evidence="7" key="1">
    <citation type="journal article" date="2019" name="Mol. Biol. Evol.">
        <title>Blast fungal genomes show frequent chromosomal changes, gene gains and losses, and effector gene turnover.</title>
        <authorList>
            <person name="Gomez Luciano L.B."/>
            <person name="Jason Tsai I."/>
            <person name="Chuma I."/>
            <person name="Tosa Y."/>
            <person name="Chen Y.H."/>
            <person name="Li J.Y."/>
            <person name="Li M.Y."/>
            <person name="Jade Lu M.Y."/>
            <person name="Nakayashiki H."/>
            <person name="Li W.H."/>
        </authorList>
    </citation>
    <scope>NUCLEOTIDE SEQUENCE</scope>
    <source>
        <strain evidence="7">NI907</strain>
    </source>
</reference>
<protein>
    <recommendedName>
        <fullName evidence="5">Semialdehyde dehydrogenase NAD-binding domain-containing protein</fullName>
    </recommendedName>
</protein>
<dbReference type="AlphaFoldDB" id="A0A6P8BHT2"/>
<gene>
    <name evidence="7" type="ORF">PgNI_00974</name>
</gene>
<dbReference type="PANTHER" id="PTHR47706">
    <property type="entry name" value="NMRA-LIKE FAMILY PROTEIN"/>
    <property type="match status" value="1"/>
</dbReference>
<feature type="coiled-coil region" evidence="4">
    <location>
        <begin position="236"/>
        <end position="263"/>
    </location>
</feature>
<evidence type="ECO:0000256" key="4">
    <source>
        <dbReference type="SAM" id="Coils"/>
    </source>
</evidence>
<dbReference type="SMART" id="SM00859">
    <property type="entry name" value="Semialdhyde_dh"/>
    <property type="match status" value="1"/>
</dbReference>
<dbReference type="GO" id="GO:0016620">
    <property type="term" value="F:oxidoreductase activity, acting on the aldehyde or oxo group of donors, NAD or NADP as acceptor"/>
    <property type="evidence" value="ECO:0007669"/>
    <property type="project" value="InterPro"/>
</dbReference>
<dbReference type="PANTHER" id="PTHR47706:SF1">
    <property type="entry name" value="CIPA-LIKE, PUTATIVE (AFU_ORTHOLOGUE AFUA_1G12460)-RELATED"/>
    <property type="match status" value="1"/>
</dbReference>
<dbReference type="GO" id="GO:0051287">
    <property type="term" value="F:NAD binding"/>
    <property type="evidence" value="ECO:0007669"/>
    <property type="project" value="InterPro"/>
</dbReference>
<dbReference type="KEGG" id="pgri:PgNI_00974"/>
<dbReference type="Gene3D" id="3.40.50.720">
    <property type="entry name" value="NAD(P)-binding Rossmann-like Domain"/>
    <property type="match status" value="1"/>
</dbReference>
<dbReference type="OrthoDB" id="9984533at2759"/>
<evidence type="ECO:0000256" key="1">
    <source>
        <dbReference type="ARBA" id="ARBA00005725"/>
    </source>
</evidence>
<dbReference type="InterPro" id="IPR045312">
    <property type="entry name" value="PCBER-like"/>
</dbReference>
<dbReference type="InterPro" id="IPR016040">
    <property type="entry name" value="NAD(P)-bd_dom"/>
</dbReference>
<comment type="similarity">
    <text evidence="1">Belongs to the NmrA-type oxidoreductase family. Isoflavone reductase subfamily.</text>
</comment>
<dbReference type="GO" id="GO:1901607">
    <property type="term" value="P:alpha-amino acid biosynthetic process"/>
    <property type="evidence" value="ECO:0007669"/>
    <property type="project" value="UniProtKB-ARBA"/>
</dbReference>
<dbReference type="InterPro" id="IPR051609">
    <property type="entry name" value="NmrA/Isoflavone_reductase-like"/>
</dbReference>
<feature type="domain" description="Semialdehyde dehydrogenase NAD-binding" evidence="5">
    <location>
        <begin position="7"/>
        <end position="122"/>
    </location>
</feature>
<reference evidence="7" key="2">
    <citation type="submission" date="2019-10" db="EMBL/GenBank/DDBJ databases">
        <authorList>
            <consortium name="NCBI Genome Project"/>
        </authorList>
    </citation>
    <scope>NUCLEOTIDE SEQUENCE</scope>
    <source>
        <strain evidence="7">NI907</strain>
    </source>
</reference>
<dbReference type="CDD" id="cd05259">
    <property type="entry name" value="PCBER_SDR_a"/>
    <property type="match status" value="1"/>
</dbReference>
<dbReference type="Gene3D" id="3.90.25.10">
    <property type="entry name" value="UDP-galactose 4-epimerase, domain 1"/>
    <property type="match status" value="1"/>
</dbReference>
<dbReference type="SUPFAM" id="SSF51735">
    <property type="entry name" value="NAD(P)-binding Rossmann-fold domains"/>
    <property type="match status" value="1"/>
</dbReference>
<dbReference type="Proteomes" id="UP000515153">
    <property type="component" value="Unplaced"/>
</dbReference>
<evidence type="ECO:0000313" key="6">
    <source>
        <dbReference type="Proteomes" id="UP000515153"/>
    </source>
</evidence>